<dbReference type="Pfam" id="PF01341">
    <property type="entry name" value="Glyco_hydro_6"/>
    <property type="match status" value="1"/>
</dbReference>
<evidence type="ECO:0000256" key="2">
    <source>
        <dbReference type="SAM" id="SignalP"/>
    </source>
</evidence>
<dbReference type="PANTHER" id="PTHR34876">
    <property type="match status" value="1"/>
</dbReference>
<feature type="signal peptide" evidence="2">
    <location>
        <begin position="1"/>
        <end position="24"/>
    </location>
</feature>
<evidence type="ECO:0008006" key="5">
    <source>
        <dbReference type="Google" id="ProtNLM"/>
    </source>
</evidence>
<reference evidence="3 4" key="1">
    <citation type="journal article" date="2021" name="Genome Biol.">
        <title>AFLAP: assembly-free linkage analysis pipeline using k-mers from genome sequencing data.</title>
        <authorList>
            <person name="Fletcher K."/>
            <person name="Zhang L."/>
            <person name="Gil J."/>
            <person name="Han R."/>
            <person name="Cavanaugh K."/>
            <person name="Michelmore R."/>
        </authorList>
    </citation>
    <scope>NUCLEOTIDE SEQUENCE [LARGE SCALE GENOMIC DNA]</scope>
    <source>
        <strain evidence="3 4">SF5</strain>
    </source>
</reference>
<dbReference type="RefSeq" id="XP_067821200.1">
    <property type="nucleotide sequence ID" value="XM_067959205.1"/>
</dbReference>
<feature type="chain" id="PRO_5037317120" description="Glycoside hydrolase" evidence="2">
    <location>
        <begin position="25"/>
        <end position="384"/>
    </location>
</feature>
<comment type="caution">
    <text evidence="3">The sequence shown here is derived from an EMBL/GenBank/DDBJ whole genome shotgun (WGS) entry which is preliminary data.</text>
</comment>
<dbReference type="SUPFAM" id="SSF51989">
    <property type="entry name" value="Glycosyl hydrolases family 6, cellulases"/>
    <property type="match status" value="1"/>
</dbReference>
<protein>
    <recommendedName>
        <fullName evidence="5">Glycoside hydrolase</fullName>
    </recommendedName>
</protein>
<dbReference type="InterPro" id="IPR016288">
    <property type="entry name" value="Beta_cellobiohydrolase"/>
</dbReference>
<dbReference type="OrthoDB" id="64893at2759"/>
<dbReference type="AlphaFoldDB" id="A0A976IH37"/>
<dbReference type="PRINTS" id="PR00733">
    <property type="entry name" value="GLHYDRLASE6"/>
</dbReference>
<dbReference type="PANTHER" id="PTHR34876:SF4">
    <property type="entry name" value="1,4-BETA-D-GLUCAN CELLOBIOHYDROLASE C-RELATED"/>
    <property type="match status" value="1"/>
</dbReference>
<dbReference type="InterPro" id="IPR036434">
    <property type="entry name" value="Beta_cellobiohydrolase_sf"/>
</dbReference>
<name>A0A976IH37_BRELC</name>
<dbReference type="GO" id="GO:0030245">
    <property type="term" value="P:cellulose catabolic process"/>
    <property type="evidence" value="ECO:0007669"/>
    <property type="project" value="InterPro"/>
</dbReference>
<dbReference type="GO" id="GO:0004553">
    <property type="term" value="F:hydrolase activity, hydrolyzing O-glycosyl compounds"/>
    <property type="evidence" value="ECO:0007669"/>
    <property type="project" value="InterPro"/>
</dbReference>
<evidence type="ECO:0000256" key="1">
    <source>
        <dbReference type="SAM" id="MobiDB-lite"/>
    </source>
</evidence>
<dbReference type="KEGG" id="blac:94344876"/>
<dbReference type="EMBL" id="SHOA02000015">
    <property type="protein sequence ID" value="TDH71701.1"/>
    <property type="molecule type" value="Genomic_DNA"/>
</dbReference>
<keyword evidence="2" id="KW-0732">Signal</keyword>
<proteinExistence type="predicted"/>
<dbReference type="GeneID" id="94344876"/>
<organism evidence="3 4">
    <name type="scientific">Bremia lactucae</name>
    <name type="common">Lettuce downy mildew</name>
    <dbReference type="NCBI Taxonomy" id="4779"/>
    <lineage>
        <taxon>Eukaryota</taxon>
        <taxon>Sar</taxon>
        <taxon>Stramenopiles</taxon>
        <taxon>Oomycota</taxon>
        <taxon>Peronosporomycetes</taxon>
        <taxon>Peronosporales</taxon>
        <taxon>Peronosporaceae</taxon>
        <taxon>Bremia</taxon>
    </lineage>
</organism>
<accession>A0A976IH37</accession>
<feature type="compositionally biased region" description="Low complexity" evidence="1">
    <location>
        <begin position="353"/>
        <end position="362"/>
    </location>
</feature>
<feature type="region of interest" description="Disordered" evidence="1">
    <location>
        <begin position="329"/>
        <end position="371"/>
    </location>
</feature>
<dbReference type="Proteomes" id="UP000294530">
    <property type="component" value="Unassembled WGS sequence"/>
</dbReference>
<sequence length="384" mass="41886">MATVLHLAVVVATLALCMPLAVNAVPAELCSITPLSFEPAKTKYPKLASAITELEKYSIAAWYTDRQSLADKETMLQKLVTECSEDQRMTIVVYGLPNKDCSGGHSTGGSVKTTADYEKFIADLVKAVGDRKVLYVIEPDAIGLLAEKDGCGKDAGYLENIKIAIAALAVNKNAELYMDVGYWTVKSETQLPVVVSAMKDLSASSKLRGIVLNTSNYRTTKEISELCSKFQKAMGNTEMNCIADTSRNYLEPVDDEWCNVLTNGVGAVPTSDTKFKNLDYLMWIKVQGESDGVCNGGPDAGLFYDKAFIKLWNQGYFVKELKMKPIGDGDSDVSQTDYSDADDPVQKTGLPEVGGESTVTSEETSEIAPPPVMNCKLKRRMRKL</sequence>
<evidence type="ECO:0000313" key="3">
    <source>
        <dbReference type="EMBL" id="TDH71701.1"/>
    </source>
</evidence>
<keyword evidence="4" id="KW-1185">Reference proteome</keyword>
<evidence type="ECO:0000313" key="4">
    <source>
        <dbReference type="Proteomes" id="UP000294530"/>
    </source>
</evidence>
<dbReference type="Gene3D" id="3.20.20.40">
    <property type="entry name" value="1, 4-beta cellobiohydrolase"/>
    <property type="match status" value="1"/>
</dbReference>
<gene>
    <name evidence="3" type="ORF">CCR75_001100</name>
</gene>